<organism evidence="2 3">
    <name type="scientific">Sellimonas caecigallum</name>
    <dbReference type="NCBI Taxonomy" id="2592333"/>
    <lineage>
        <taxon>Bacteria</taxon>
        <taxon>Bacillati</taxon>
        <taxon>Bacillota</taxon>
        <taxon>Clostridia</taxon>
        <taxon>Lachnospirales</taxon>
        <taxon>Lachnospiraceae</taxon>
        <taxon>Sellimonas</taxon>
    </lineage>
</organism>
<dbReference type="Pfam" id="PF01370">
    <property type="entry name" value="Epimerase"/>
    <property type="match status" value="1"/>
</dbReference>
<dbReference type="PANTHER" id="PTHR43245">
    <property type="entry name" value="BIFUNCTIONAL POLYMYXIN RESISTANCE PROTEIN ARNA"/>
    <property type="match status" value="1"/>
</dbReference>
<keyword evidence="3" id="KW-1185">Reference proteome</keyword>
<name>A0ABS7L5Y4_9FIRM</name>
<dbReference type="SUPFAM" id="SSF51735">
    <property type="entry name" value="NAD(P)-binding Rossmann-fold domains"/>
    <property type="match status" value="1"/>
</dbReference>
<accession>A0ABS7L5Y4</accession>
<evidence type="ECO:0000313" key="3">
    <source>
        <dbReference type="Proteomes" id="UP000779049"/>
    </source>
</evidence>
<dbReference type="EMBL" id="VIRV01000004">
    <property type="protein sequence ID" value="MBY0758328.1"/>
    <property type="molecule type" value="Genomic_DNA"/>
</dbReference>
<gene>
    <name evidence="2" type="ORF">FLB61_04335</name>
</gene>
<dbReference type="InterPro" id="IPR050177">
    <property type="entry name" value="Lipid_A_modif_metabolic_enz"/>
</dbReference>
<proteinExistence type="predicted"/>
<dbReference type="Proteomes" id="UP000779049">
    <property type="component" value="Unassembled WGS sequence"/>
</dbReference>
<feature type="domain" description="NAD-dependent epimerase/dehydratase" evidence="1">
    <location>
        <begin position="78"/>
        <end position="206"/>
    </location>
</feature>
<dbReference type="InterPro" id="IPR001509">
    <property type="entry name" value="Epimerase_deHydtase"/>
</dbReference>
<dbReference type="InterPro" id="IPR036291">
    <property type="entry name" value="NAD(P)-bd_dom_sf"/>
</dbReference>
<dbReference type="PANTHER" id="PTHR43245:SF11">
    <property type="entry name" value="LD23561P"/>
    <property type="match status" value="1"/>
</dbReference>
<sequence>MKKVLVTGGTAFVSRYIAEYYVGKGFHVSVLNRNTKEQSKGVHLIEADRYHLGNQLCDLHFDVVIDTGYTSEEVKLLLDALGSYDDYIFISSSAVYPDNLPQPFAEETLLGENTYWRKYGTDKIEAEALLQKKDPNAYILRPPYLYGPMNDIYREAFVFDCALADRPFYLPGDGSLKLQFFHIHDLCRFLDFLLERKPEQRIFNVGNEEMISVRDWVSLCYRIVGKKAEFVNVYESVEQRNYFSFCEYEYQLDVTRQCGFMKDTIPLEEGLRDSFEWYRDHPDQVQKKPFIDYIEQNLE</sequence>
<protein>
    <submittedName>
        <fullName evidence="2">NAD-dependent epimerase/dehydratase family protein</fullName>
    </submittedName>
</protein>
<evidence type="ECO:0000313" key="2">
    <source>
        <dbReference type="EMBL" id="MBY0758328.1"/>
    </source>
</evidence>
<evidence type="ECO:0000259" key="1">
    <source>
        <dbReference type="Pfam" id="PF01370"/>
    </source>
</evidence>
<dbReference type="Gene3D" id="3.40.50.720">
    <property type="entry name" value="NAD(P)-binding Rossmann-like Domain"/>
    <property type="match status" value="1"/>
</dbReference>
<reference evidence="2 3" key="1">
    <citation type="journal article" date="2020" name="New Microbes New Infect">
        <title>Sellimonas caecigallum sp. nov., description and genome sequence of a new member of the Sellimonas genus isolated from the cecum of feral chicken.</title>
        <authorList>
            <person name="Wongkuna S."/>
            <person name="Ghimire S."/>
            <person name="Antony L."/>
            <person name="Chankhamhaengdecha S."/>
            <person name="Janvilisri T."/>
            <person name="Scaria J."/>
        </authorList>
    </citation>
    <scope>NUCLEOTIDE SEQUENCE [LARGE SCALE GENOMIC DNA]</scope>
    <source>
        <strain evidence="2 3">SW451</strain>
    </source>
</reference>
<comment type="caution">
    <text evidence="2">The sequence shown here is derived from an EMBL/GenBank/DDBJ whole genome shotgun (WGS) entry which is preliminary data.</text>
</comment>